<proteinExistence type="predicted"/>
<dbReference type="Proteomes" id="UP000824120">
    <property type="component" value="Chromosome 3"/>
</dbReference>
<reference evidence="2 3" key="1">
    <citation type="submission" date="2020-09" db="EMBL/GenBank/DDBJ databases">
        <title>De no assembly of potato wild relative species, Solanum commersonii.</title>
        <authorList>
            <person name="Cho K."/>
        </authorList>
    </citation>
    <scope>NUCLEOTIDE SEQUENCE [LARGE SCALE GENOMIC DNA]</scope>
    <source>
        <strain evidence="2">LZ3.2</strain>
        <tissue evidence="2">Leaf</tissue>
    </source>
</reference>
<feature type="region of interest" description="Disordered" evidence="1">
    <location>
        <begin position="152"/>
        <end position="204"/>
    </location>
</feature>
<gene>
    <name evidence="2" type="ORF">H5410_016037</name>
</gene>
<keyword evidence="3" id="KW-1185">Reference proteome</keyword>
<evidence type="ECO:0000313" key="2">
    <source>
        <dbReference type="EMBL" id="KAG5616213.1"/>
    </source>
</evidence>
<accession>A0A9J5ZV53</accession>
<comment type="caution">
    <text evidence="2">The sequence shown here is derived from an EMBL/GenBank/DDBJ whole genome shotgun (WGS) entry which is preliminary data.</text>
</comment>
<feature type="compositionally biased region" description="Polar residues" evidence="1">
    <location>
        <begin position="24"/>
        <end position="34"/>
    </location>
</feature>
<feature type="compositionally biased region" description="Polar residues" evidence="1">
    <location>
        <begin position="188"/>
        <end position="204"/>
    </location>
</feature>
<organism evidence="2 3">
    <name type="scientific">Solanum commersonii</name>
    <name type="common">Commerson's wild potato</name>
    <name type="synonym">Commerson's nightshade</name>
    <dbReference type="NCBI Taxonomy" id="4109"/>
    <lineage>
        <taxon>Eukaryota</taxon>
        <taxon>Viridiplantae</taxon>
        <taxon>Streptophyta</taxon>
        <taxon>Embryophyta</taxon>
        <taxon>Tracheophyta</taxon>
        <taxon>Spermatophyta</taxon>
        <taxon>Magnoliopsida</taxon>
        <taxon>eudicotyledons</taxon>
        <taxon>Gunneridae</taxon>
        <taxon>Pentapetalae</taxon>
        <taxon>asterids</taxon>
        <taxon>lamiids</taxon>
        <taxon>Solanales</taxon>
        <taxon>Solanaceae</taxon>
        <taxon>Solanoideae</taxon>
        <taxon>Solaneae</taxon>
        <taxon>Solanum</taxon>
    </lineage>
</organism>
<dbReference type="AlphaFoldDB" id="A0A9J5ZV53"/>
<evidence type="ECO:0000256" key="1">
    <source>
        <dbReference type="SAM" id="MobiDB-lite"/>
    </source>
</evidence>
<name>A0A9J5ZV53_SOLCO</name>
<protein>
    <submittedName>
        <fullName evidence="2">Uncharacterized protein</fullName>
    </submittedName>
</protein>
<sequence length="204" mass="22642">MPRKTPQLVEATSMDEVHAPTFNILTKTPPSKNNEIPAKGGSSQLKISQAKKIVSPANQKGKKRKVKIVEVASFDSDSNFVDKHMTELKAYVDNSTKLIIDEIRSSRGQPTQTSHQEVKNKFEPQMDFGDVKVSKMNFFNIMVKTGRPWEDGHYGRTKNDDGAISESEVTGTIASKFGGPPLAKQHAPDTSNYPTPRSRLSNLR</sequence>
<evidence type="ECO:0000313" key="3">
    <source>
        <dbReference type="Proteomes" id="UP000824120"/>
    </source>
</evidence>
<feature type="region of interest" description="Disordered" evidence="1">
    <location>
        <begin position="24"/>
        <end position="59"/>
    </location>
</feature>
<feature type="compositionally biased region" description="Basic and acidic residues" evidence="1">
    <location>
        <begin position="152"/>
        <end position="161"/>
    </location>
</feature>
<dbReference type="EMBL" id="JACXVP010000003">
    <property type="protein sequence ID" value="KAG5616213.1"/>
    <property type="molecule type" value="Genomic_DNA"/>
</dbReference>